<dbReference type="STRING" id="659014.SAMN04487996_113108"/>
<gene>
    <name evidence="2" type="ORF">SAMN04487996_113108</name>
</gene>
<sequence>MERGPSGLQLCIVKHLKFTTMNKTVFITGTSTGFGKLTAITLANAGLTVIAGMRNTADKNRVVAEELGAIPNIEVVEIDLTDDASVNRAFEKVLAKHGKIDVLVNNAAVSGFGVFESYSVDRIREMFEINFYGVVRTYQAVLPAMRAAKSGLIINITSGASGHTLPFMIPYLASKFGVESITEGLQDELKQFGIDNVSIQPGVYPTEMNTGAKAGIHGNKPEIAQQYDPLASEQFNALGQGLFGKMAAFDMNPQTIADGVLKLIGMPAGQRPLRFPLDAIAQGTDVEFINARADIKAKWVSAYMN</sequence>
<dbReference type="SUPFAM" id="SSF51735">
    <property type="entry name" value="NAD(P)-binding Rossmann-fold domains"/>
    <property type="match status" value="1"/>
</dbReference>
<comment type="similarity">
    <text evidence="1">Belongs to the short-chain dehydrogenases/reductases (SDR) family.</text>
</comment>
<dbReference type="InterPro" id="IPR002347">
    <property type="entry name" value="SDR_fam"/>
</dbReference>
<dbReference type="Pfam" id="PF00106">
    <property type="entry name" value="adh_short"/>
    <property type="match status" value="1"/>
</dbReference>
<dbReference type="InterPro" id="IPR036291">
    <property type="entry name" value="NAD(P)-bd_dom_sf"/>
</dbReference>
<organism evidence="2 3">
    <name type="scientific">Dyadobacter soli</name>
    <dbReference type="NCBI Taxonomy" id="659014"/>
    <lineage>
        <taxon>Bacteria</taxon>
        <taxon>Pseudomonadati</taxon>
        <taxon>Bacteroidota</taxon>
        <taxon>Cytophagia</taxon>
        <taxon>Cytophagales</taxon>
        <taxon>Spirosomataceae</taxon>
        <taxon>Dyadobacter</taxon>
    </lineage>
</organism>
<dbReference type="EMBL" id="FNAN01000013">
    <property type="protein sequence ID" value="SDF89077.1"/>
    <property type="molecule type" value="Genomic_DNA"/>
</dbReference>
<dbReference type="Gene3D" id="3.40.50.720">
    <property type="entry name" value="NAD(P)-binding Rossmann-like Domain"/>
    <property type="match status" value="1"/>
</dbReference>
<proteinExistence type="inferred from homology"/>
<dbReference type="Proteomes" id="UP000198748">
    <property type="component" value="Unassembled WGS sequence"/>
</dbReference>
<dbReference type="PRINTS" id="PR00080">
    <property type="entry name" value="SDRFAMILY"/>
</dbReference>
<evidence type="ECO:0000256" key="1">
    <source>
        <dbReference type="RuleBase" id="RU000363"/>
    </source>
</evidence>
<accession>A0A1G7PS00</accession>
<evidence type="ECO:0000313" key="3">
    <source>
        <dbReference type="Proteomes" id="UP000198748"/>
    </source>
</evidence>
<evidence type="ECO:0000313" key="2">
    <source>
        <dbReference type="EMBL" id="SDF89077.1"/>
    </source>
</evidence>
<reference evidence="3" key="1">
    <citation type="submission" date="2016-10" db="EMBL/GenBank/DDBJ databases">
        <authorList>
            <person name="Varghese N."/>
            <person name="Submissions S."/>
        </authorList>
    </citation>
    <scope>NUCLEOTIDE SEQUENCE [LARGE SCALE GENOMIC DNA]</scope>
    <source>
        <strain evidence="3">DSM 25329</strain>
    </source>
</reference>
<name>A0A1G7PS00_9BACT</name>
<dbReference type="AlphaFoldDB" id="A0A1G7PS00"/>
<protein>
    <submittedName>
        <fullName evidence="2">Short-chain dehydrogenase</fullName>
    </submittedName>
</protein>
<dbReference type="InterPro" id="IPR051911">
    <property type="entry name" value="SDR_oxidoreductase"/>
</dbReference>
<dbReference type="CDD" id="cd05374">
    <property type="entry name" value="17beta-HSD-like_SDR_c"/>
    <property type="match status" value="1"/>
</dbReference>
<dbReference type="PRINTS" id="PR00081">
    <property type="entry name" value="GDHRDH"/>
</dbReference>
<dbReference type="PANTHER" id="PTHR43976">
    <property type="entry name" value="SHORT CHAIN DEHYDROGENASE"/>
    <property type="match status" value="1"/>
</dbReference>
<dbReference type="PANTHER" id="PTHR43976:SF9">
    <property type="entry name" value="OXIDOREDUCTASE"/>
    <property type="match status" value="1"/>
</dbReference>
<keyword evidence="3" id="KW-1185">Reference proteome</keyword>